<name>A0AAD6V822_9AGAR</name>
<accession>A0AAD6V822</accession>
<comment type="caution">
    <text evidence="1">The sequence shown here is derived from an EMBL/GenBank/DDBJ whole genome shotgun (WGS) entry which is preliminary data.</text>
</comment>
<evidence type="ECO:0000313" key="1">
    <source>
        <dbReference type="EMBL" id="KAJ7205276.1"/>
    </source>
</evidence>
<dbReference type="EMBL" id="JARJCW010000044">
    <property type="protein sequence ID" value="KAJ7205276.1"/>
    <property type="molecule type" value="Genomic_DNA"/>
</dbReference>
<proteinExistence type="predicted"/>
<gene>
    <name evidence="1" type="ORF">GGX14DRAFT_569030</name>
</gene>
<protein>
    <submittedName>
        <fullName evidence="1">Uncharacterized protein</fullName>
    </submittedName>
</protein>
<dbReference type="Proteomes" id="UP001219525">
    <property type="component" value="Unassembled WGS sequence"/>
</dbReference>
<evidence type="ECO:0000313" key="2">
    <source>
        <dbReference type="Proteomes" id="UP001219525"/>
    </source>
</evidence>
<dbReference type="AlphaFoldDB" id="A0AAD6V822"/>
<sequence length="578" mass="63669">MRCPSSSIVVPRRAAHLPRGAALEYSLTGRIANERLPAPSLGQKTREARSTDAHIRVDTQFVKHQHQRTSTSRPTLLTSGTFMSALLPRAPLGFRRPRSAAACMPLLFYVPKRPVSGRARGSPGTRPERAQRRWRGVAGDGRGRQCRRQCSSRSLTARRRAFAAQTAGWVPGLGKARGRVMINVVVNLSLAYDSLPADQLKPITTDGGDGHTQTFYATNFANRLVARALSNPCLYKMELLGTKPVHKPPNDRAVGVREVFAAGVEEEEEDSCTAVEEAGPPVGSVKREKRVYRGWDALHRCQWASPVWTDAFALGWVFDTDESKNMSRLIIATVFPHDGVPKKTRHRGWKDYALAILLCVLLLCRRARPAAKLVRCASISANENAREAFRTDTILGVFFPLLRPREGSPALRPGMFSLRPEAAARMVGLDVLGVHEPIVAIMLPAPIAAAAGSCRMPWAALGMAGLSMLAINPHVIARMLRCSAATPFLVADTLCTSLERMRARRLRVQYRGRPDDDLAERDLVWARDDELCHTAGDECSWRANVAAICSPPVVRFDKAWRCVERPGFAVLSCVEKLG</sequence>
<reference evidence="1" key="1">
    <citation type="submission" date="2023-03" db="EMBL/GenBank/DDBJ databases">
        <title>Massive genome expansion in bonnet fungi (Mycena s.s.) driven by repeated elements and novel gene families across ecological guilds.</title>
        <authorList>
            <consortium name="Lawrence Berkeley National Laboratory"/>
            <person name="Harder C.B."/>
            <person name="Miyauchi S."/>
            <person name="Viragh M."/>
            <person name="Kuo A."/>
            <person name="Thoen E."/>
            <person name="Andreopoulos B."/>
            <person name="Lu D."/>
            <person name="Skrede I."/>
            <person name="Drula E."/>
            <person name="Henrissat B."/>
            <person name="Morin E."/>
            <person name="Kohler A."/>
            <person name="Barry K."/>
            <person name="LaButti K."/>
            <person name="Morin E."/>
            <person name="Salamov A."/>
            <person name="Lipzen A."/>
            <person name="Mereny Z."/>
            <person name="Hegedus B."/>
            <person name="Baldrian P."/>
            <person name="Stursova M."/>
            <person name="Weitz H."/>
            <person name="Taylor A."/>
            <person name="Grigoriev I.V."/>
            <person name="Nagy L.G."/>
            <person name="Martin F."/>
            <person name="Kauserud H."/>
        </authorList>
    </citation>
    <scope>NUCLEOTIDE SEQUENCE</scope>
    <source>
        <strain evidence="1">9144</strain>
    </source>
</reference>
<keyword evidence="2" id="KW-1185">Reference proteome</keyword>
<organism evidence="1 2">
    <name type="scientific">Mycena pura</name>
    <dbReference type="NCBI Taxonomy" id="153505"/>
    <lineage>
        <taxon>Eukaryota</taxon>
        <taxon>Fungi</taxon>
        <taxon>Dikarya</taxon>
        <taxon>Basidiomycota</taxon>
        <taxon>Agaricomycotina</taxon>
        <taxon>Agaricomycetes</taxon>
        <taxon>Agaricomycetidae</taxon>
        <taxon>Agaricales</taxon>
        <taxon>Marasmiineae</taxon>
        <taxon>Mycenaceae</taxon>
        <taxon>Mycena</taxon>
    </lineage>
</organism>